<dbReference type="AlphaFoldDB" id="A0AAV8CG19"/>
<feature type="domain" description="F-box" evidence="1">
    <location>
        <begin position="32"/>
        <end position="80"/>
    </location>
</feature>
<dbReference type="PROSITE" id="PS50181">
    <property type="entry name" value="FBOX"/>
    <property type="match status" value="1"/>
</dbReference>
<dbReference type="PANTHER" id="PTHR38926">
    <property type="entry name" value="F-BOX DOMAIN CONTAINING PROTEIN, EXPRESSED"/>
    <property type="match status" value="1"/>
</dbReference>
<dbReference type="SUPFAM" id="SSF52047">
    <property type="entry name" value="RNI-like"/>
    <property type="match status" value="1"/>
</dbReference>
<dbReference type="InterPro" id="IPR055411">
    <property type="entry name" value="LRR_FXL15/At3g58940/PEG3-like"/>
</dbReference>
<dbReference type="EMBL" id="JAMFTS010000005">
    <property type="protein sequence ID" value="KAJ4754805.1"/>
    <property type="molecule type" value="Genomic_DNA"/>
</dbReference>
<comment type="caution">
    <text evidence="2">The sequence shown here is derived from an EMBL/GenBank/DDBJ whole genome shotgun (WGS) entry which is preliminary data.</text>
</comment>
<dbReference type="InterPro" id="IPR032675">
    <property type="entry name" value="LRR_dom_sf"/>
</dbReference>
<proteinExistence type="predicted"/>
<dbReference type="SUPFAM" id="SSF81383">
    <property type="entry name" value="F-box domain"/>
    <property type="match status" value="1"/>
</dbReference>
<dbReference type="Gene3D" id="1.20.1280.50">
    <property type="match status" value="1"/>
</dbReference>
<keyword evidence="3" id="KW-1185">Reference proteome</keyword>
<reference evidence="2" key="1">
    <citation type="submission" date="2022-08" db="EMBL/GenBank/DDBJ databases">
        <authorList>
            <person name="Marques A."/>
        </authorList>
    </citation>
    <scope>NUCLEOTIDE SEQUENCE</scope>
    <source>
        <strain evidence="2">RhyPub2mFocal</strain>
        <tissue evidence="2">Leaves</tissue>
    </source>
</reference>
<protein>
    <submittedName>
        <fullName evidence="2">RNI-like superfamily protein</fullName>
    </submittedName>
</protein>
<dbReference type="Pfam" id="PF12937">
    <property type="entry name" value="F-box-like"/>
    <property type="match status" value="1"/>
</dbReference>
<name>A0AAV8CG19_9POAL</name>
<dbReference type="PANTHER" id="PTHR38926:SF2">
    <property type="entry name" value="F-BOX_LRR-REPEAT PROTEIN 21-RELATED"/>
    <property type="match status" value="1"/>
</dbReference>
<evidence type="ECO:0000313" key="3">
    <source>
        <dbReference type="Proteomes" id="UP001140206"/>
    </source>
</evidence>
<dbReference type="InterPro" id="IPR036047">
    <property type="entry name" value="F-box-like_dom_sf"/>
</dbReference>
<evidence type="ECO:0000259" key="1">
    <source>
        <dbReference type="PROSITE" id="PS50181"/>
    </source>
</evidence>
<organism evidence="2 3">
    <name type="scientific">Rhynchospora pubera</name>
    <dbReference type="NCBI Taxonomy" id="906938"/>
    <lineage>
        <taxon>Eukaryota</taxon>
        <taxon>Viridiplantae</taxon>
        <taxon>Streptophyta</taxon>
        <taxon>Embryophyta</taxon>
        <taxon>Tracheophyta</taxon>
        <taxon>Spermatophyta</taxon>
        <taxon>Magnoliopsida</taxon>
        <taxon>Liliopsida</taxon>
        <taxon>Poales</taxon>
        <taxon>Cyperaceae</taxon>
        <taxon>Cyperoideae</taxon>
        <taxon>Rhynchosporeae</taxon>
        <taxon>Rhynchospora</taxon>
    </lineage>
</organism>
<dbReference type="InterPro" id="IPR001810">
    <property type="entry name" value="F-box_dom"/>
</dbReference>
<dbReference type="Proteomes" id="UP001140206">
    <property type="component" value="Chromosome 5"/>
</dbReference>
<sequence length="328" mass="38220">MGKSKRGKQKKFDIVVFPRSVLPKEKPVSLKERQWSELPSDILLKIFEKVGQINVLTKAIRVCRDWLEVARNDPILWRKVDMTYHGDQFGPNDLEDIACVAVNWSAGQLEEFSAEKFGSGALLQYIASRSSNLKCIRLIKSPVSRKTLKKVIKRWPLIEEIELTGYLCTPALCQAIGLLCPRLKCFRLNELYYPGYSHERNLIANCIGNTMPNLHSLQLIRSSMTEKDLYAILEGCPQLESLDVRNCWNITIDERIYSELERIKTLRLPHDSIDDYKFAHHFIPYTSSEFFSYYCGCWCWCCTKPDSDSYSETYFDIEYGHIMFRHWD</sequence>
<gene>
    <name evidence="2" type="ORF">LUZ62_089210</name>
</gene>
<dbReference type="Gene3D" id="3.80.10.10">
    <property type="entry name" value="Ribonuclease Inhibitor"/>
    <property type="match status" value="1"/>
</dbReference>
<evidence type="ECO:0000313" key="2">
    <source>
        <dbReference type="EMBL" id="KAJ4754805.1"/>
    </source>
</evidence>
<accession>A0AAV8CG19</accession>
<dbReference type="Pfam" id="PF24758">
    <property type="entry name" value="LRR_At5g56370"/>
    <property type="match status" value="1"/>
</dbReference>